<accession>A0AAD9DDZ4</accession>
<evidence type="ECO:0000313" key="1">
    <source>
        <dbReference type="EMBL" id="KAK1742260.1"/>
    </source>
</evidence>
<sequence length="395" mass="45381">MEEREKIQREKLERMLDCGGDEMLNALAKCHHLIERRAHSTEGGANGSAGEDYIVHTLGQYLAEMKRDDRAKMLPSLFASCLVKFPPGTVPEANYATIVMDYIGDRGESENSLSESCVMTLLGTIDFGVISRDALVHDFIPKVEKLVPSYALMLNDFTLATAPIATRCSFSMITIRPHDSYDTHRKAVVLSCGDILSYWSFQLLKKKEYPPFHHRPGEKVVRCPFCVKRSNWRQHWLSERCIGYIPRQDVYSEFYLQHNYDTRTRKSSYSEPEEMTEFQFQEIESSRSFFDRKSTKSEALMRWVVSQGDTEDENTISERRNKRSRSDNSSLLQSNGLFVRVLNQCSEMESEGVFFHSIRSTKCRVKDTMDAFAEKMTTMPVEAIGFFDTTQMASV</sequence>
<reference evidence="1" key="1">
    <citation type="submission" date="2023-06" db="EMBL/GenBank/DDBJ databases">
        <title>Survivors Of The Sea: Transcriptome response of Skeletonema marinoi to long-term dormancy.</title>
        <authorList>
            <person name="Pinder M.I.M."/>
            <person name="Kourtchenko O."/>
            <person name="Robertson E.K."/>
            <person name="Larsson T."/>
            <person name="Maumus F."/>
            <person name="Osuna-Cruz C.M."/>
            <person name="Vancaester E."/>
            <person name="Stenow R."/>
            <person name="Vandepoele K."/>
            <person name="Ploug H."/>
            <person name="Bruchert V."/>
            <person name="Godhe A."/>
            <person name="Topel M."/>
        </authorList>
    </citation>
    <scope>NUCLEOTIDE SEQUENCE</scope>
    <source>
        <strain evidence="1">R05AC</strain>
    </source>
</reference>
<name>A0AAD9DDZ4_9STRA</name>
<protein>
    <submittedName>
        <fullName evidence="1">Uncharacterized protein</fullName>
    </submittedName>
</protein>
<organism evidence="1 2">
    <name type="scientific">Skeletonema marinoi</name>
    <dbReference type="NCBI Taxonomy" id="267567"/>
    <lineage>
        <taxon>Eukaryota</taxon>
        <taxon>Sar</taxon>
        <taxon>Stramenopiles</taxon>
        <taxon>Ochrophyta</taxon>
        <taxon>Bacillariophyta</taxon>
        <taxon>Coscinodiscophyceae</taxon>
        <taxon>Thalassiosirophycidae</taxon>
        <taxon>Thalassiosirales</taxon>
        <taxon>Skeletonemataceae</taxon>
        <taxon>Skeletonema</taxon>
        <taxon>Skeletonema marinoi-dohrnii complex</taxon>
    </lineage>
</organism>
<dbReference type="Proteomes" id="UP001224775">
    <property type="component" value="Unassembled WGS sequence"/>
</dbReference>
<dbReference type="AlphaFoldDB" id="A0AAD9DDZ4"/>
<gene>
    <name evidence="1" type="ORF">QTG54_006825</name>
</gene>
<proteinExistence type="predicted"/>
<comment type="caution">
    <text evidence="1">The sequence shown here is derived from an EMBL/GenBank/DDBJ whole genome shotgun (WGS) entry which is preliminary data.</text>
</comment>
<dbReference type="EMBL" id="JATAAI010000011">
    <property type="protein sequence ID" value="KAK1742260.1"/>
    <property type="molecule type" value="Genomic_DNA"/>
</dbReference>
<evidence type="ECO:0000313" key="2">
    <source>
        <dbReference type="Proteomes" id="UP001224775"/>
    </source>
</evidence>
<keyword evidence="2" id="KW-1185">Reference proteome</keyword>